<gene>
    <name evidence="2" type="ORF">AVDCRST_MAG11-1203</name>
</gene>
<evidence type="ECO:0000313" key="2">
    <source>
        <dbReference type="EMBL" id="CAA9306575.1"/>
    </source>
</evidence>
<sequence>MRSRRAVRAAAAALAVFAPGTVRAQIPGLPTLQSPFASPQVAVGANGARGDSVSVVGAAAAWTPRSARLQFTGGAAAVTRQSRTGVGAGARAYLPLRSFAGQTVAAGVFLGAGGDRVAGATTLATALGASVGYRRAVGETRAVAVYAVPFYGYNRVSAGGANSSLLRVAVGADVVLVPRVGLSAGVETGQVAGDGAPGPARTVTGAGLTYAF</sequence>
<evidence type="ECO:0000256" key="1">
    <source>
        <dbReference type="SAM" id="SignalP"/>
    </source>
</evidence>
<evidence type="ECO:0008006" key="3">
    <source>
        <dbReference type="Google" id="ProtNLM"/>
    </source>
</evidence>
<proteinExistence type="predicted"/>
<dbReference type="AlphaFoldDB" id="A0A6J4KLD0"/>
<feature type="chain" id="PRO_5026893492" description="Outer membrane protein beta-barrel domain-containing protein" evidence="1">
    <location>
        <begin position="25"/>
        <end position="212"/>
    </location>
</feature>
<organism evidence="2">
    <name type="scientific">uncultured Gemmatimonadaceae bacterium</name>
    <dbReference type="NCBI Taxonomy" id="246130"/>
    <lineage>
        <taxon>Bacteria</taxon>
        <taxon>Pseudomonadati</taxon>
        <taxon>Gemmatimonadota</taxon>
        <taxon>Gemmatimonadia</taxon>
        <taxon>Gemmatimonadales</taxon>
        <taxon>Gemmatimonadaceae</taxon>
        <taxon>environmental samples</taxon>
    </lineage>
</organism>
<protein>
    <recommendedName>
        <fullName evidence="3">Outer membrane protein beta-barrel domain-containing protein</fullName>
    </recommendedName>
</protein>
<name>A0A6J4KLD0_9BACT</name>
<reference evidence="2" key="1">
    <citation type="submission" date="2020-02" db="EMBL/GenBank/DDBJ databases">
        <authorList>
            <person name="Meier V. D."/>
        </authorList>
    </citation>
    <scope>NUCLEOTIDE SEQUENCE</scope>
    <source>
        <strain evidence="2">AVDCRST_MAG11</strain>
    </source>
</reference>
<keyword evidence="1" id="KW-0732">Signal</keyword>
<dbReference type="EMBL" id="CADCTU010000273">
    <property type="protein sequence ID" value="CAA9306575.1"/>
    <property type="molecule type" value="Genomic_DNA"/>
</dbReference>
<accession>A0A6J4KLD0</accession>
<feature type="signal peptide" evidence="1">
    <location>
        <begin position="1"/>
        <end position="24"/>
    </location>
</feature>